<evidence type="ECO:0000256" key="1">
    <source>
        <dbReference type="SAM" id="SignalP"/>
    </source>
</evidence>
<comment type="caution">
    <text evidence="2">The sequence shown here is derived from an EMBL/GenBank/DDBJ whole genome shotgun (WGS) entry which is preliminary data.</text>
</comment>
<keyword evidence="1" id="KW-0732">Signal</keyword>
<dbReference type="EMBL" id="QFQJ01000094">
    <property type="protein sequence ID" value="PZQ86401.1"/>
    <property type="molecule type" value="Genomic_DNA"/>
</dbReference>
<dbReference type="Proteomes" id="UP000249282">
    <property type="component" value="Unassembled WGS sequence"/>
</dbReference>
<reference evidence="2 3" key="1">
    <citation type="submission" date="2017-11" db="EMBL/GenBank/DDBJ databases">
        <title>Infants hospitalized years apart are colonized by the same room-sourced microbial strains.</title>
        <authorList>
            <person name="Brooks B."/>
            <person name="Olm M.R."/>
            <person name="Firek B.A."/>
            <person name="Baker R."/>
            <person name="Thomas B.C."/>
            <person name="Morowitz M.J."/>
            <person name="Banfield J.F."/>
        </authorList>
    </citation>
    <scope>NUCLEOTIDE SEQUENCE [LARGE SCALE GENOMIC DNA]</scope>
    <source>
        <strain evidence="2">S2_003_000_R3_20</strain>
    </source>
</reference>
<dbReference type="InterPro" id="IPR011042">
    <property type="entry name" value="6-blade_b-propeller_TolB-like"/>
</dbReference>
<name>A0A2W5R6T6_ACIJO</name>
<sequence length="396" mass="44244">MIKIFSILFICLISSMAVLAGQPNLVPHQINLKNGKRFSLNLPVNYDIIPAAEGLKRVRFFSKAPDGRMFVTDMHDLTDNKKGIVYILDEWNAETGKFGKIIPYMTGLKNPNSVQFYTDSSGQDWLYLAETHQLTRRKFTQGEMKPTAKAEVLATFPDYGLSYKYGGWHLTRTIAVGGNGKIYVSVGSSCNACTEKEKVRATVLEMNPDGSEQKIYATGLRNAVGLKWVGKFLFATNQGADHLGKHKPDETFYALKRDADYGWPSCYSSNGKILADLKFKRPTGCKNVPSPYAYFPAHSSALGFDYFDDPNTDDIIKNSFLVALHGSTDATIGHGYKIVIMRKGEKLETFMDGFLVGKNVYGRPADIYRIDANSFYFSDDKGGVVYYVRKKESSSL</sequence>
<evidence type="ECO:0000313" key="2">
    <source>
        <dbReference type="EMBL" id="PZQ86401.1"/>
    </source>
</evidence>
<dbReference type="AlphaFoldDB" id="A0A2W5R6T6"/>
<evidence type="ECO:0000313" key="3">
    <source>
        <dbReference type="Proteomes" id="UP000249282"/>
    </source>
</evidence>
<gene>
    <name evidence="2" type="ORF">DI542_14255</name>
</gene>
<accession>A0A2W5R6T6</accession>
<feature type="signal peptide" evidence="1">
    <location>
        <begin position="1"/>
        <end position="20"/>
    </location>
</feature>
<organism evidence="2 3">
    <name type="scientific">Acinetobacter johnsonii</name>
    <dbReference type="NCBI Taxonomy" id="40214"/>
    <lineage>
        <taxon>Bacteria</taxon>
        <taxon>Pseudomonadati</taxon>
        <taxon>Pseudomonadota</taxon>
        <taxon>Gammaproteobacteria</taxon>
        <taxon>Moraxellales</taxon>
        <taxon>Moraxellaceae</taxon>
        <taxon>Acinetobacter</taxon>
    </lineage>
</organism>
<protein>
    <submittedName>
        <fullName evidence="2">Glucose/sorbosone dehydrogenase</fullName>
    </submittedName>
</protein>
<dbReference type="Gene3D" id="2.120.10.30">
    <property type="entry name" value="TolB, C-terminal domain"/>
    <property type="match status" value="1"/>
</dbReference>
<feature type="chain" id="PRO_5015991761" evidence="1">
    <location>
        <begin position="21"/>
        <end position="396"/>
    </location>
</feature>
<proteinExistence type="predicted"/>
<dbReference type="SUPFAM" id="SSF50952">
    <property type="entry name" value="Soluble quinoprotein glucose dehydrogenase"/>
    <property type="match status" value="1"/>
</dbReference>
<dbReference type="InterPro" id="IPR011041">
    <property type="entry name" value="Quinoprot_gluc/sorb_DH_b-prop"/>
</dbReference>